<feature type="transmembrane region" description="Helical" evidence="7">
    <location>
        <begin position="212"/>
        <end position="233"/>
    </location>
</feature>
<evidence type="ECO:0000256" key="5">
    <source>
        <dbReference type="ARBA" id="ARBA00023136"/>
    </source>
</evidence>
<dbReference type="EMBL" id="KL584709">
    <property type="protein sequence ID" value="KEQ73474.1"/>
    <property type="molecule type" value="Genomic_DNA"/>
</dbReference>
<keyword evidence="4 7" id="KW-1133">Transmembrane helix</keyword>
<comment type="similarity">
    <text evidence="2">Belongs to the acetate uptake transporter (AceTr) (TC 2.A.96) family.</text>
</comment>
<evidence type="ECO:0000256" key="6">
    <source>
        <dbReference type="SAM" id="MobiDB-lite"/>
    </source>
</evidence>
<dbReference type="Pfam" id="PF01184">
    <property type="entry name" value="Gpr1_Fun34_YaaH"/>
    <property type="match status" value="1"/>
</dbReference>
<feature type="region of interest" description="Disordered" evidence="6">
    <location>
        <begin position="1"/>
        <end position="28"/>
    </location>
</feature>
<evidence type="ECO:0000256" key="4">
    <source>
        <dbReference type="ARBA" id="ARBA00022989"/>
    </source>
</evidence>
<dbReference type="RefSeq" id="XP_013427565.1">
    <property type="nucleotide sequence ID" value="XM_013572111.1"/>
</dbReference>
<dbReference type="GO" id="GO:0005886">
    <property type="term" value="C:plasma membrane"/>
    <property type="evidence" value="ECO:0007669"/>
    <property type="project" value="TreeGrafter"/>
</dbReference>
<evidence type="ECO:0000313" key="8">
    <source>
        <dbReference type="EMBL" id="KEQ73474.1"/>
    </source>
</evidence>
<dbReference type="OrthoDB" id="3648309at2759"/>
<evidence type="ECO:0000313" key="9">
    <source>
        <dbReference type="Proteomes" id="UP000027730"/>
    </source>
</evidence>
<feature type="transmembrane region" description="Helical" evidence="7">
    <location>
        <begin position="142"/>
        <end position="163"/>
    </location>
</feature>
<dbReference type="AlphaFoldDB" id="A0A074WPE0"/>
<gene>
    <name evidence="8" type="ORF">M436DRAFT_46758</name>
</gene>
<feature type="compositionally biased region" description="Polar residues" evidence="6">
    <location>
        <begin position="1"/>
        <end position="11"/>
    </location>
</feature>
<comment type="subcellular location">
    <subcellularLocation>
        <location evidence="1">Membrane</location>
        <topology evidence="1">Multi-pass membrane protein</topology>
    </subcellularLocation>
</comment>
<feature type="transmembrane region" description="Helical" evidence="7">
    <location>
        <begin position="85"/>
        <end position="104"/>
    </location>
</feature>
<dbReference type="Proteomes" id="UP000027730">
    <property type="component" value="Unassembled WGS sequence"/>
</dbReference>
<keyword evidence="9" id="KW-1185">Reference proteome</keyword>
<reference evidence="8 9" key="1">
    <citation type="journal article" date="2014" name="BMC Genomics">
        <title>Genome sequencing of four Aureobasidium pullulans varieties: biotechnological potential, stress tolerance, and description of new species.</title>
        <authorList>
            <person name="Gostin Ar C."/>
            <person name="Ohm R.A."/>
            <person name="Kogej T."/>
            <person name="Sonjak S."/>
            <person name="Turk M."/>
            <person name="Zajc J."/>
            <person name="Zalar P."/>
            <person name="Grube M."/>
            <person name="Sun H."/>
            <person name="Han J."/>
            <person name="Sharma A."/>
            <person name="Chiniquy J."/>
            <person name="Ngan C.Y."/>
            <person name="Lipzen A."/>
            <person name="Barry K."/>
            <person name="Grigoriev I.V."/>
            <person name="Gunde-Cimerman N."/>
        </authorList>
    </citation>
    <scope>NUCLEOTIDE SEQUENCE [LARGE SCALE GENOMIC DNA]</scope>
    <source>
        <strain evidence="8 9">CBS 147.97</strain>
    </source>
</reference>
<sequence>MANEANYNAADNQLHHPSPPMEKDFSNDYGHSNIGNDVDSETALRRIRTAGSISISPELFEKLYLSPQNKVAGELRKTFGNPTPIALVGFLLSLTPVSCMFMGWRGASSSGASDIGAYFFFGGLLMILGSIGEWLIGNTFPFVVFGSFGAFWLTFAATLQPFYNAYGAYSPNPDLPAEGLATVEFNASFGFFLVFMGVLCLIYFVCSLRTNVVFALIFFTLVLAFGCLTGAYWNLALGYGAAAESAARASHLATASRCILAAGALTFVTDMCGWWIFFAIMLASLDFPFQIPVGDLSTFIKGATERKKAKEEKERYSA</sequence>
<dbReference type="InterPro" id="IPR000791">
    <property type="entry name" value="Gpr1/Fun34/SatP-like"/>
</dbReference>
<dbReference type="GeneID" id="25410581"/>
<keyword evidence="5 7" id="KW-0472">Membrane</keyword>
<feature type="transmembrane region" description="Helical" evidence="7">
    <location>
        <begin position="116"/>
        <end position="135"/>
    </location>
</feature>
<dbReference type="PANTHER" id="PTHR31123:SF4">
    <property type="entry name" value="PROTEIN ALCS"/>
    <property type="match status" value="1"/>
</dbReference>
<organism evidence="8 9">
    <name type="scientific">Aureobasidium namibiae CBS 147.97</name>
    <dbReference type="NCBI Taxonomy" id="1043004"/>
    <lineage>
        <taxon>Eukaryota</taxon>
        <taxon>Fungi</taxon>
        <taxon>Dikarya</taxon>
        <taxon>Ascomycota</taxon>
        <taxon>Pezizomycotina</taxon>
        <taxon>Dothideomycetes</taxon>
        <taxon>Dothideomycetidae</taxon>
        <taxon>Dothideales</taxon>
        <taxon>Saccotheciaceae</taxon>
        <taxon>Aureobasidium</taxon>
    </lineage>
</organism>
<proteinExistence type="inferred from homology"/>
<evidence type="ECO:0000256" key="3">
    <source>
        <dbReference type="ARBA" id="ARBA00022692"/>
    </source>
</evidence>
<protein>
    <submittedName>
        <fullName evidence="8">GPR1/FUN34/YaaH-class plasma membrane protein-like protein</fullName>
    </submittedName>
</protein>
<dbReference type="GO" id="GO:0015123">
    <property type="term" value="F:acetate transmembrane transporter activity"/>
    <property type="evidence" value="ECO:0007669"/>
    <property type="project" value="TreeGrafter"/>
</dbReference>
<dbReference type="PANTHER" id="PTHR31123">
    <property type="entry name" value="ACCUMULATION OF DYADS PROTEIN 2-RELATED"/>
    <property type="match status" value="1"/>
</dbReference>
<keyword evidence="3 7" id="KW-0812">Transmembrane</keyword>
<feature type="transmembrane region" description="Helical" evidence="7">
    <location>
        <begin position="183"/>
        <end position="205"/>
    </location>
</feature>
<feature type="transmembrane region" description="Helical" evidence="7">
    <location>
        <begin position="259"/>
        <end position="282"/>
    </location>
</feature>
<name>A0A074WPE0_9PEZI</name>
<dbReference type="HOGENOM" id="CLU_051062_4_0_1"/>
<dbReference type="InterPro" id="IPR051633">
    <property type="entry name" value="AceTr"/>
</dbReference>
<accession>A0A074WPE0</accession>
<evidence type="ECO:0000256" key="2">
    <source>
        <dbReference type="ARBA" id="ARBA00005587"/>
    </source>
</evidence>
<evidence type="ECO:0000256" key="7">
    <source>
        <dbReference type="SAM" id="Phobius"/>
    </source>
</evidence>
<dbReference type="STRING" id="1043004.A0A074WPE0"/>
<evidence type="ECO:0000256" key="1">
    <source>
        <dbReference type="ARBA" id="ARBA00004141"/>
    </source>
</evidence>